<reference evidence="1 2" key="1">
    <citation type="journal article" date="2013" name="Genome Announc.">
        <title>Genome sequences for three denitrifying bacterial strains isolated from a uranium- and nitrate-contaminated subsurface environment.</title>
        <authorList>
            <person name="Venkatramanan R."/>
            <person name="Prakash O."/>
            <person name="Woyke T."/>
            <person name="Chain P."/>
            <person name="Goodwin L.A."/>
            <person name="Watson D."/>
            <person name="Brooks S."/>
            <person name="Kostka J.E."/>
            <person name="Green S.J."/>
        </authorList>
    </citation>
    <scope>NUCLEOTIDE SEQUENCE [LARGE SCALE GENOMIC DNA]</scope>
    <source>
        <strain evidence="1 2">1NES1</strain>
    </source>
</reference>
<dbReference type="HOGENOM" id="CLU_1093146_0_0_5"/>
<dbReference type="EMBL" id="CP005587">
    <property type="protein sequence ID" value="AGK57211.1"/>
    <property type="molecule type" value="Genomic_DNA"/>
</dbReference>
<proteinExistence type="predicted"/>
<name>N0B9K2_9HYPH</name>
<sequence length="254" mass="28751">MSALQETLKGITDPRKRMEFIDDAFRPPEPQLLDTCVLQNLDWVDRQLEEKERVVWDDAALLELSARYGSDTANDLVDLGILYKQFEYWGGYPWLVCETNWSEASVFGGNRSARLRIIVKFFGGHQEDVSNDAFPGVALGLLGDSRSARISPLILKGLGVRSLGQIFASDGPLSFLRDEGDRRVAGYALVANIPAILTTDRKTFWKHRDVLRNFGVEVMRPSELLDLYEPYWAALSNEFQRRQNESSPSSPGRH</sequence>
<evidence type="ECO:0000313" key="1">
    <source>
        <dbReference type="EMBL" id="AGK57211.1"/>
    </source>
</evidence>
<evidence type="ECO:0000313" key="2">
    <source>
        <dbReference type="Proteomes" id="UP000005952"/>
    </source>
</evidence>
<keyword evidence="2" id="KW-1185">Reference proteome</keyword>
<accession>N0B9K2</accession>
<protein>
    <submittedName>
        <fullName evidence="1">Uncharacterized protein</fullName>
    </submittedName>
</protein>
<dbReference type="KEGG" id="hdt:HYPDE_27658"/>
<gene>
    <name evidence="1" type="ORF">HYPDE_27658</name>
</gene>
<organism evidence="1 2">
    <name type="scientific">Hyphomicrobium denitrificans 1NES1</name>
    <dbReference type="NCBI Taxonomy" id="670307"/>
    <lineage>
        <taxon>Bacteria</taxon>
        <taxon>Pseudomonadati</taxon>
        <taxon>Pseudomonadota</taxon>
        <taxon>Alphaproteobacteria</taxon>
        <taxon>Hyphomicrobiales</taxon>
        <taxon>Hyphomicrobiaceae</taxon>
        <taxon>Hyphomicrobium</taxon>
    </lineage>
</organism>
<dbReference type="Proteomes" id="UP000005952">
    <property type="component" value="Chromosome"/>
</dbReference>
<dbReference type="AlphaFoldDB" id="N0B9K2"/>
<dbReference type="STRING" id="670307.HYPDE_27658"/>